<comment type="caution">
    <text evidence="6">The sequence shown here is derived from an EMBL/GenBank/DDBJ whole genome shotgun (WGS) entry which is preliminary data.</text>
</comment>
<dbReference type="Pfam" id="PF00072">
    <property type="entry name" value="Response_reg"/>
    <property type="match status" value="1"/>
</dbReference>
<name>A0ABR9EJ29_9GAMM</name>
<dbReference type="CDD" id="cd17546">
    <property type="entry name" value="REC_hyHK_CKI1_RcsC-like"/>
    <property type="match status" value="1"/>
</dbReference>
<keyword evidence="2" id="KW-0902">Two-component regulatory system</keyword>
<sequence>MDVAMARKEIEHIERHPKVVLLCNKVEELSGVSDIISSQVSAFRVLTKMHDIKEVLLESAPLVIIIAMPSVSASIELYRQLAQLGFLDYPHENILLCENKESGVGFRCCMKHVFSDYFVYKPMYENYRLRMILHNALLRCKNAHDTTHIREEHFGKIDESLKQLIDDAAVYHVDAQQTLTNARKNLEQAKGVNDIQTALMKELRAQHIDPLLDQLEKKLAMSIEELTNNLKNKQITLAELSALLIEKSLPETTRSATEYAAEDPSDKVIALTNRNIKIMVVEDNEIYREMISKILIDEGHNVEAVSSGLVAIKKLKKQKYDMIFMDLFMPELDGYNTTRNIRNINHCKNLPIVALTSNKNKELIRKWATLGLTAYIAKPSTKHSILKTVEKAKRALAS</sequence>
<dbReference type="InterPro" id="IPR001789">
    <property type="entry name" value="Sig_transdc_resp-reg_receiver"/>
</dbReference>
<protein>
    <recommendedName>
        <fullName evidence="5">Response regulatory domain-containing protein</fullName>
    </recommendedName>
</protein>
<dbReference type="SMART" id="SM00448">
    <property type="entry name" value="REC"/>
    <property type="match status" value="1"/>
</dbReference>
<keyword evidence="1 3" id="KW-0597">Phosphoprotein</keyword>
<dbReference type="PANTHER" id="PTHR45339">
    <property type="entry name" value="HYBRID SIGNAL TRANSDUCTION HISTIDINE KINASE J"/>
    <property type="match status" value="1"/>
</dbReference>
<evidence type="ECO:0000256" key="1">
    <source>
        <dbReference type="ARBA" id="ARBA00022553"/>
    </source>
</evidence>
<dbReference type="PANTHER" id="PTHR45339:SF1">
    <property type="entry name" value="HYBRID SIGNAL TRANSDUCTION HISTIDINE KINASE J"/>
    <property type="match status" value="1"/>
</dbReference>
<dbReference type="SUPFAM" id="SSF52172">
    <property type="entry name" value="CheY-like"/>
    <property type="match status" value="1"/>
</dbReference>
<feature type="coiled-coil region" evidence="4">
    <location>
        <begin position="172"/>
        <end position="243"/>
    </location>
</feature>
<reference evidence="6 7" key="1">
    <citation type="submission" date="2015-03" db="EMBL/GenBank/DDBJ databases">
        <title>Genome sequence of Pseudoalteromonas aurantia.</title>
        <authorList>
            <person name="Xie B.-B."/>
            <person name="Rong J.-C."/>
            <person name="Qin Q.-L."/>
            <person name="Zhang Y.-Z."/>
        </authorList>
    </citation>
    <scope>NUCLEOTIDE SEQUENCE [LARGE SCALE GENOMIC DNA]</scope>
    <source>
        <strain evidence="6 7">208</strain>
    </source>
</reference>
<evidence type="ECO:0000256" key="2">
    <source>
        <dbReference type="ARBA" id="ARBA00023012"/>
    </source>
</evidence>
<accession>A0ABR9EJ29</accession>
<feature type="modified residue" description="4-aspartylphosphate" evidence="3">
    <location>
        <position position="326"/>
    </location>
</feature>
<organism evidence="6 7">
    <name type="scientific">Pseudoalteromonas aurantia 208</name>
    <dbReference type="NCBI Taxonomy" id="1314867"/>
    <lineage>
        <taxon>Bacteria</taxon>
        <taxon>Pseudomonadati</taxon>
        <taxon>Pseudomonadota</taxon>
        <taxon>Gammaproteobacteria</taxon>
        <taxon>Alteromonadales</taxon>
        <taxon>Pseudoalteromonadaceae</taxon>
        <taxon>Pseudoalteromonas</taxon>
    </lineage>
</organism>
<dbReference type="Gene3D" id="3.40.50.2300">
    <property type="match status" value="1"/>
</dbReference>
<dbReference type="EMBL" id="AQGV01000015">
    <property type="protein sequence ID" value="MBE0371001.1"/>
    <property type="molecule type" value="Genomic_DNA"/>
</dbReference>
<keyword evidence="7" id="KW-1185">Reference proteome</keyword>
<evidence type="ECO:0000256" key="4">
    <source>
        <dbReference type="SAM" id="Coils"/>
    </source>
</evidence>
<evidence type="ECO:0000259" key="5">
    <source>
        <dbReference type="PROSITE" id="PS50110"/>
    </source>
</evidence>
<dbReference type="Proteomes" id="UP000615755">
    <property type="component" value="Unassembled WGS sequence"/>
</dbReference>
<feature type="domain" description="Response regulatory" evidence="5">
    <location>
        <begin position="277"/>
        <end position="393"/>
    </location>
</feature>
<keyword evidence="4" id="KW-0175">Coiled coil</keyword>
<dbReference type="InterPro" id="IPR011006">
    <property type="entry name" value="CheY-like_superfamily"/>
</dbReference>
<gene>
    <name evidence="6" type="ORF">PAUR_b1155</name>
</gene>
<proteinExistence type="predicted"/>
<evidence type="ECO:0000313" key="6">
    <source>
        <dbReference type="EMBL" id="MBE0371001.1"/>
    </source>
</evidence>
<dbReference type="PROSITE" id="PS50110">
    <property type="entry name" value="RESPONSE_REGULATORY"/>
    <property type="match status" value="1"/>
</dbReference>
<evidence type="ECO:0000256" key="3">
    <source>
        <dbReference type="PROSITE-ProRule" id="PRU00169"/>
    </source>
</evidence>
<evidence type="ECO:0000313" key="7">
    <source>
        <dbReference type="Proteomes" id="UP000615755"/>
    </source>
</evidence>